<dbReference type="InterPro" id="IPR009057">
    <property type="entry name" value="Homeodomain-like_sf"/>
</dbReference>
<dbReference type="STRING" id="927083.DB32_005434"/>
<evidence type="ECO:0000256" key="1">
    <source>
        <dbReference type="ARBA" id="ARBA00023015"/>
    </source>
</evidence>
<gene>
    <name evidence="5" type="ORF">DB32_005434</name>
</gene>
<organism evidence="5 6">
    <name type="scientific">Sandaracinus amylolyticus</name>
    <dbReference type="NCBI Taxonomy" id="927083"/>
    <lineage>
        <taxon>Bacteria</taxon>
        <taxon>Pseudomonadati</taxon>
        <taxon>Myxococcota</taxon>
        <taxon>Polyangia</taxon>
        <taxon>Polyangiales</taxon>
        <taxon>Sandaracinaceae</taxon>
        <taxon>Sandaracinus</taxon>
    </lineage>
</organism>
<dbReference type="PANTHER" id="PTHR46796">
    <property type="entry name" value="HTH-TYPE TRANSCRIPTIONAL ACTIVATOR RHAS-RELATED"/>
    <property type="match status" value="1"/>
</dbReference>
<keyword evidence="6" id="KW-1185">Reference proteome</keyword>
<keyword evidence="3" id="KW-0804">Transcription</keyword>
<dbReference type="KEGG" id="samy:DB32_005434"/>
<dbReference type="PROSITE" id="PS01124">
    <property type="entry name" value="HTH_ARAC_FAMILY_2"/>
    <property type="match status" value="1"/>
</dbReference>
<dbReference type="AlphaFoldDB" id="A0A0F6YLF4"/>
<dbReference type="GO" id="GO:0043565">
    <property type="term" value="F:sequence-specific DNA binding"/>
    <property type="evidence" value="ECO:0007669"/>
    <property type="project" value="InterPro"/>
</dbReference>
<evidence type="ECO:0000313" key="5">
    <source>
        <dbReference type="EMBL" id="AKF08285.1"/>
    </source>
</evidence>
<dbReference type="GO" id="GO:0003700">
    <property type="term" value="F:DNA-binding transcription factor activity"/>
    <property type="evidence" value="ECO:0007669"/>
    <property type="project" value="InterPro"/>
</dbReference>
<dbReference type="InterPro" id="IPR035418">
    <property type="entry name" value="AraC-bd_2"/>
</dbReference>
<name>A0A0F6YLF4_9BACT</name>
<dbReference type="InterPro" id="IPR018060">
    <property type="entry name" value="HTH_AraC"/>
</dbReference>
<protein>
    <submittedName>
        <fullName evidence="5">Putative transcriptional regulator, AraC family</fullName>
    </submittedName>
</protein>
<dbReference type="OrthoDB" id="185346at2"/>
<sequence length="334" mass="35568">MPSAARTSDAHHFVGTPLIHTRSLDEAVQMQSSINSPVRVEPLRGRDPFEFRASRLQLGDVAIVMSGYRAEIRAHSAHVTQRFGLVVPVRKGGESQQSGTTAPLVPGRSGAIVSPNAPAGFTLGAGYRGIQLSIPLATLRASFEALAGASGRGAPCFEVAIDLTRGGGASVLRLLRSVLDDVRAGSSVLTAPPVAARLADTIVHAILLGLPHTESHLLVEPRRASEPALLRRAEEYLAANADRPVSSAELARAIGASGRVIAAAFRAHRDASPIAFHRQRRLELSRRLLLESPERSVTDVALACGFVHLGRFSVEYRARFGESPSDTRRRAASG</sequence>
<reference evidence="5 6" key="1">
    <citation type="submission" date="2015-03" db="EMBL/GenBank/DDBJ databases">
        <title>Genome assembly of Sandaracinus amylolyticus DSM 53668.</title>
        <authorList>
            <person name="Sharma G."/>
            <person name="Subramanian S."/>
        </authorList>
    </citation>
    <scope>NUCLEOTIDE SEQUENCE [LARGE SCALE GENOMIC DNA]</scope>
    <source>
        <strain evidence="5 6">DSM 53668</strain>
    </source>
</reference>
<accession>A0A0F6YLF4</accession>
<dbReference type="Proteomes" id="UP000034883">
    <property type="component" value="Chromosome"/>
</dbReference>
<evidence type="ECO:0000313" key="6">
    <source>
        <dbReference type="Proteomes" id="UP000034883"/>
    </source>
</evidence>
<dbReference type="PANTHER" id="PTHR46796:SF12">
    <property type="entry name" value="HTH-TYPE DNA-BINDING TRANSCRIPTIONAL ACTIVATOR EUTR"/>
    <property type="match status" value="1"/>
</dbReference>
<feature type="domain" description="HTH araC/xylS-type" evidence="4">
    <location>
        <begin position="231"/>
        <end position="330"/>
    </location>
</feature>
<evidence type="ECO:0000256" key="3">
    <source>
        <dbReference type="ARBA" id="ARBA00023163"/>
    </source>
</evidence>
<dbReference type="SMART" id="SM00342">
    <property type="entry name" value="HTH_ARAC"/>
    <property type="match status" value="1"/>
</dbReference>
<dbReference type="Gene3D" id="1.10.10.60">
    <property type="entry name" value="Homeodomain-like"/>
    <property type="match status" value="1"/>
</dbReference>
<dbReference type="InterPro" id="IPR018062">
    <property type="entry name" value="HTH_AraC-typ_CS"/>
</dbReference>
<proteinExistence type="predicted"/>
<dbReference type="Pfam" id="PF14525">
    <property type="entry name" value="AraC_binding_2"/>
    <property type="match status" value="1"/>
</dbReference>
<keyword evidence="1" id="KW-0805">Transcription regulation</keyword>
<dbReference type="Pfam" id="PF12833">
    <property type="entry name" value="HTH_18"/>
    <property type="match status" value="1"/>
</dbReference>
<evidence type="ECO:0000259" key="4">
    <source>
        <dbReference type="PROSITE" id="PS01124"/>
    </source>
</evidence>
<keyword evidence="2" id="KW-0238">DNA-binding</keyword>
<dbReference type="PROSITE" id="PS00041">
    <property type="entry name" value="HTH_ARAC_FAMILY_1"/>
    <property type="match status" value="1"/>
</dbReference>
<dbReference type="RefSeq" id="WP_053235445.1">
    <property type="nucleotide sequence ID" value="NZ_CP011125.1"/>
</dbReference>
<dbReference type="InterPro" id="IPR050204">
    <property type="entry name" value="AraC_XylS_family_regulators"/>
</dbReference>
<dbReference type="EMBL" id="CP011125">
    <property type="protein sequence ID" value="AKF08285.1"/>
    <property type="molecule type" value="Genomic_DNA"/>
</dbReference>
<dbReference type="SUPFAM" id="SSF46689">
    <property type="entry name" value="Homeodomain-like"/>
    <property type="match status" value="2"/>
</dbReference>
<evidence type="ECO:0000256" key="2">
    <source>
        <dbReference type="ARBA" id="ARBA00023125"/>
    </source>
</evidence>